<evidence type="ECO:0000313" key="3">
    <source>
        <dbReference type="EMBL" id="SFV67032.1"/>
    </source>
</evidence>
<protein>
    <submittedName>
        <fullName evidence="3">UDP-glucose 4-epimerase</fullName>
        <ecNumber evidence="3">5.1.3.2</ecNumber>
    </submittedName>
</protein>
<dbReference type="AlphaFoldDB" id="A0A1W1CMV9"/>
<comment type="similarity">
    <text evidence="1">Belongs to the NAD(P)-dependent epimerase/dehydratase family.</text>
</comment>
<dbReference type="Gene3D" id="3.40.50.720">
    <property type="entry name" value="NAD(P)-binding Rossmann-like Domain"/>
    <property type="match status" value="1"/>
</dbReference>
<sequence length="135" mass="15441">MKIIITGATGFIGHAIAKHLLLQKHEVYAIIRPQTHRDKLPQGISTFIDTSDTKALNQFFQETQADGILHLASLILVNHKAEDIEPLILSNISFSTRLLEVSVKHNLKWFINTGTFWQHYNDEEYNPVNLYADPF</sequence>
<dbReference type="SUPFAM" id="SSF51735">
    <property type="entry name" value="NAD(P)-binding Rossmann-fold domains"/>
    <property type="match status" value="1"/>
</dbReference>
<organism evidence="3">
    <name type="scientific">hydrothermal vent metagenome</name>
    <dbReference type="NCBI Taxonomy" id="652676"/>
    <lineage>
        <taxon>unclassified sequences</taxon>
        <taxon>metagenomes</taxon>
        <taxon>ecological metagenomes</taxon>
    </lineage>
</organism>
<evidence type="ECO:0000259" key="2">
    <source>
        <dbReference type="Pfam" id="PF01370"/>
    </source>
</evidence>
<proteinExistence type="inferred from homology"/>
<evidence type="ECO:0000256" key="1">
    <source>
        <dbReference type="ARBA" id="ARBA00007637"/>
    </source>
</evidence>
<name>A0A1W1CMV9_9ZZZZ</name>
<dbReference type="GO" id="GO:0003978">
    <property type="term" value="F:UDP-glucose 4-epimerase activity"/>
    <property type="evidence" value="ECO:0007669"/>
    <property type="project" value="UniProtKB-EC"/>
</dbReference>
<dbReference type="EMBL" id="FPHM01000104">
    <property type="protein sequence ID" value="SFV67032.1"/>
    <property type="molecule type" value="Genomic_DNA"/>
</dbReference>
<gene>
    <name evidence="3" type="ORF">MNB_SV-13-727</name>
</gene>
<dbReference type="EC" id="5.1.3.2" evidence="3"/>
<dbReference type="PANTHER" id="PTHR43725:SF53">
    <property type="entry name" value="UDP-ARABINOSE 4-EPIMERASE 1"/>
    <property type="match status" value="1"/>
</dbReference>
<keyword evidence="3" id="KW-0413">Isomerase</keyword>
<dbReference type="PANTHER" id="PTHR43725">
    <property type="entry name" value="UDP-GLUCOSE 4-EPIMERASE"/>
    <property type="match status" value="1"/>
</dbReference>
<feature type="domain" description="NAD-dependent epimerase/dehydratase" evidence="2">
    <location>
        <begin position="3"/>
        <end position="115"/>
    </location>
</feature>
<reference evidence="3" key="1">
    <citation type="submission" date="2016-10" db="EMBL/GenBank/DDBJ databases">
        <authorList>
            <person name="de Groot N.N."/>
        </authorList>
    </citation>
    <scope>NUCLEOTIDE SEQUENCE</scope>
</reference>
<dbReference type="InterPro" id="IPR036291">
    <property type="entry name" value="NAD(P)-bd_dom_sf"/>
</dbReference>
<dbReference type="Pfam" id="PF01370">
    <property type="entry name" value="Epimerase"/>
    <property type="match status" value="1"/>
</dbReference>
<dbReference type="InterPro" id="IPR001509">
    <property type="entry name" value="Epimerase_deHydtase"/>
</dbReference>
<accession>A0A1W1CMV9</accession>